<organism evidence="2 3">
    <name type="scientific">Drosophila pseudoobscura pseudoobscura</name>
    <name type="common">Fruit fly</name>
    <dbReference type="NCBI Taxonomy" id="46245"/>
    <lineage>
        <taxon>Eukaryota</taxon>
        <taxon>Metazoa</taxon>
        <taxon>Ecdysozoa</taxon>
        <taxon>Arthropoda</taxon>
        <taxon>Hexapoda</taxon>
        <taxon>Insecta</taxon>
        <taxon>Pterygota</taxon>
        <taxon>Neoptera</taxon>
        <taxon>Endopterygota</taxon>
        <taxon>Diptera</taxon>
        <taxon>Brachycera</taxon>
        <taxon>Muscomorpha</taxon>
        <taxon>Ephydroidea</taxon>
        <taxon>Drosophilidae</taxon>
        <taxon>Drosophila</taxon>
        <taxon>Sophophora</taxon>
    </lineage>
</organism>
<evidence type="ECO:0000313" key="2">
    <source>
        <dbReference type="Proteomes" id="UP000001819"/>
    </source>
</evidence>
<dbReference type="RefSeq" id="XP_033240008.1">
    <property type="nucleotide sequence ID" value="XM_033384117.1"/>
</dbReference>
<dbReference type="Proteomes" id="UP000001819">
    <property type="component" value="Chromosome X"/>
</dbReference>
<dbReference type="AlphaFoldDB" id="A0A6I8W9E1"/>
<dbReference type="Pfam" id="PF11566">
    <property type="entry name" value="PI31_Prot_N"/>
    <property type="match status" value="1"/>
</dbReference>
<dbReference type="Gene3D" id="3.40.1000.30">
    <property type="match status" value="1"/>
</dbReference>
<proteinExistence type="predicted"/>
<accession>A0A6I8W9E1</accession>
<gene>
    <name evidence="3" type="primary">LOC117184924</name>
</gene>
<dbReference type="InParanoid" id="A0A6I8W9E1"/>
<sequence>MNDTDDNGPHAALPSSFVSLRSVGTTTFEAKTVSASEDGQFYGWQLLFYSIRRSIRKKADLLLALAHFLVTKQYHLRSVDPEHGQGIRMSAGSRLIPVDPGRGGSELLPMHWNRESSKYRLHYVDELDHQYVLLARLTHQDLVINLQNWTSKRMSITCLQPEDLVQTLHNSDLGQCIPTAHQVMHHLRVYLVNPVVRGRRKGLPESRPDSLKGNYNLCHSVTALGSEKSE</sequence>
<reference evidence="3" key="1">
    <citation type="submission" date="2025-08" db="UniProtKB">
        <authorList>
            <consortium name="RefSeq"/>
        </authorList>
    </citation>
    <scope>IDENTIFICATION</scope>
    <source>
        <strain evidence="3">MV-25-SWS-2005</strain>
        <tissue evidence="3">Whole body</tissue>
    </source>
</reference>
<protein>
    <submittedName>
        <fullName evidence="3">Proteasome inhibitor PI31 subunit</fullName>
    </submittedName>
</protein>
<evidence type="ECO:0000259" key="1">
    <source>
        <dbReference type="Pfam" id="PF11566"/>
    </source>
</evidence>
<name>A0A6I8W9E1_DROPS</name>
<dbReference type="KEGG" id="dpo:117184924"/>
<keyword evidence="2" id="KW-1185">Reference proteome</keyword>
<dbReference type="InterPro" id="IPR021625">
    <property type="entry name" value="PI31_Prot_N"/>
</dbReference>
<evidence type="ECO:0000313" key="3">
    <source>
        <dbReference type="RefSeq" id="XP_033240008.1"/>
    </source>
</evidence>
<feature type="domain" description="PI31 proteasome regulator N-terminal" evidence="1">
    <location>
        <begin position="53"/>
        <end position="201"/>
    </location>
</feature>